<sequence>MLDDKAVDILYNEMGETFAPLKTWSQFILTNDADFEQKFGRKADKKRKLYNGSLKVDLYQFYGQRVKRVLR</sequence>
<dbReference type="InterPro" id="IPR029063">
    <property type="entry name" value="SAM-dependent_MTases_sf"/>
</dbReference>
<reference evidence="1 2" key="1">
    <citation type="journal article" date="2016" name="Microbiol. Immunol.">
        <title>Complete genome sequence of Streptococcus troglodytae TKU31 isolated from the oral cavity of a chimpanzee (Pan troglodytes).</title>
        <authorList>
            <person name="Okamoto M."/>
            <person name="Naito M."/>
            <person name="Miyanohara M."/>
            <person name="Imai S."/>
            <person name="Nomura Y."/>
            <person name="Saito W."/>
            <person name="Momoi Y."/>
            <person name="Takada K."/>
            <person name="Miyabe-Nishiwaki T."/>
            <person name="Tomonaga M."/>
            <person name="Hanada N."/>
        </authorList>
    </citation>
    <scope>NUCLEOTIDE SEQUENCE [LARGE SCALE GENOMIC DNA]</scope>
    <source>
        <strain evidence="2">TKU 31</strain>
    </source>
</reference>
<gene>
    <name evidence="1" type="ORF">SRT_16440</name>
</gene>
<protein>
    <submittedName>
        <fullName evidence="1">N-6 adenine-specific DNA methylase</fullName>
    </submittedName>
</protein>
<dbReference type="AlphaFoldDB" id="A0A1L7LL03"/>
<dbReference type="Proteomes" id="UP000217758">
    <property type="component" value="Chromosome"/>
</dbReference>
<dbReference type="GO" id="GO:0008168">
    <property type="term" value="F:methyltransferase activity"/>
    <property type="evidence" value="ECO:0007669"/>
    <property type="project" value="UniProtKB-KW"/>
</dbReference>
<keyword evidence="2" id="KW-1185">Reference proteome</keyword>
<dbReference type="GO" id="GO:0032259">
    <property type="term" value="P:methylation"/>
    <property type="evidence" value="ECO:0007669"/>
    <property type="project" value="UniProtKB-KW"/>
</dbReference>
<evidence type="ECO:0000313" key="1">
    <source>
        <dbReference type="EMBL" id="BAQ24905.1"/>
    </source>
</evidence>
<name>A0A1L7LL03_9STRE</name>
<keyword evidence="1" id="KW-0489">Methyltransferase</keyword>
<keyword evidence="1" id="KW-0808">Transferase</keyword>
<dbReference type="EMBL" id="AP014612">
    <property type="protein sequence ID" value="BAQ24905.1"/>
    <property type="molecule type" value="Genomic_DNA"/>
</dbReference>
<accession>A0A1L7LL03</accession>
<organism evidence="1 2">
    <name type="scientific">Streptococcus troglodytae</name>
    <dbReference type="NCBI Taxonomy" id="1111760"/>
    <lineage>
        <taxon>Bacteria</taxon>
        <taxon>Bacillati</taxon>
        <taxon>Bacillota</taxon>
        <taxon>Bacilli</taxon>
        <taxon>Lactobacillales</taxon>
        <taxon>Streptococcaceae</taxon>
        <taxon>Streptococcus</taxon>
    </lineage>
</organism>
<proteinExistence type="predicted"/>
<dbReference type="Gene3D" id="3.40.50.150">
    <property type="entry name" value="Vaccinia Virus protein VP39"/>
    <property type="match status" value="1"/>
</dbReference>
<dbReference type="KEGG" id="strg:SRT_16440"/>
<evidence type="ECO:0000313" key="2">
    <source>
        <dbReference type="Proteomes" id="UP000217758"/>
    </source>
</evidence>